<dbReference type="RefSeq" id="WP_388109609.1">
    <property type="nucleotide sequence ID" value="NZ_JBIAHM010000009.1"/>
</dbReference>
<comment type="caution">
    <text evidence="2">The sequence shown here is derived from an EMBL/GenBank/DDBJ whole genome shotgun (WGS) entry which is preliminary data.</text>
</comment>
<evidence type="ECO:0000313" key="3">
    <source>
        <dbReference type="Proteomes" id="UP001601303"/>
    </source>
</evidence>
<feature type="compositionally biased region" description="Basic and acidic residues" evidence="1">
    <location>
        <begin position="103"/>
        <end position="113"/>
    </location>
</feature>
<dbReference type="EMBL" id="JBIAHM010000009">
    <property type="protein sequence ID" value="MFE9601999.1"/>
    <property type="molecule type" value="Genomic_DNA"/>
</dbReference>
<keyword evidence="3" id="KW-1185">Reference proteome</keyword>
<evidence type="ECO:0000256" key="1">
    <source>
        <dbReference type="SAM" id="MobiDB-lite"/>
    </source>
</evidence>
<protein>
    <submittedName>
        <fullName evidence="2">DUF6083 domain-containing protein</fullName>
    </submittedName>
</protein>
<sequence length="126" mass="14201">MGADDGLSRIDTTMFTCPHCGLPQERVATLDNDWAMLEPDMEPLAHTVPAERRWITVADGRVTVYGVCPPVVEQRCRIEHELACPGRVLPDLWPWLTSLREENRRASERRDEPEPPTMPAELPATG</sequence>
<gene>
    <name evidence="2" type="ORF">ACFYNQ_25970</name>
</gene>
<evidence type="ECO:0000313" key="2">
    <source>
        <dbReference type="EMBL" id="MFE9601999.1"/>
    </source>
</evidence>
<dbReference type="Proteomes" id="UP001601303">
    <property type="component" value="Unassembled WGS sequence"/>
</dbReference>
<reference evidence="2 3" key="1">
    <citation type="submission" date="2024-10" db="EMBL/GenBank/DDBJ databases">
        <title>The Natural Products Discovery Center: Release of the First 8490 Sequenced Strains for Exploring Actinobacteria Biosynthetic Diversity.</title>
        <authorList>
            <person name="Kalkreuter E."/>
            <person name="Kautsar S.A."/>
            <person name="Yang D."/>
            <person name="Bader C.D."/>
            <person name="Teijaro C.N."/>
            <person name="Fluegel L."/>
            <person name="Davis C.M."/>
            <person name="Simpson J.R."/>
            <person name="Lauterbach L."/>
            <person name="Steele A.D."/>
            <person name="Gui C."/>
            <person name="Meng S."/>
            <person name="Li G."/>
            <person name="Viehrig K."/>
            <person name="Ye F."/>
            <person name="Su P."/>
            <person name="Kiefer A.F."/>
            <person name="Nichols A."/>
            <person name="Cepeda A.J."/>
            <person name="Yan W."/>
            <person name="Fan B."/>
            <person name="Jiang Y."/>
            <person name="Adhikari A."/>
            <person name="Zheng C.-J."/>
            <person name="Schuster L."/>
            <person name="Cowan T.M."/>
            <person name="Smanski M.J."/>
            <person name="Chevrette M.G."/>
            <person name="De Carvalho L.P.S."/>
            <person name="Shen B."/>
        </authorList>
    </citation>
    <scope>NUCLEOTIDE SEQUENCE [LARGE SCALE GENOMIC DNA]</scope>
    <source>
        <strain evidence="2 3">NPDC006488</strain>
    </source>
</reference>
<proteinExistence type="predicted"/>
<organism evidence="2 3">
    <name type="scientific">Streptomyces hokutonensis</name>
    <dbReference type="NCBI Taxonomy" id="1306990"/>
    <lineage>
        <taxon>Bacteria</taxon>
        <taxon>Bacillati</taxon>
        <taxon>Actinomycetota</taxon>
        <taxon>Actinomycetes</taxon>
        <taxon>Kitasatosporales</taxon>
        <taxon>Streptomycetaceae</taxon>
        <taxon>Streptomyces</taxon>
    </lineage>
</organism>
<name>A0ABW6M782_9ACTN</name>
<dbReference type="InterPro" id="IPR045729">
    <property type="entry name" value="DUF6083"/>
</dbReference>
<dbReference type="Pfam" id="PF19561">
    <property type="entry name" value="DUF6083"/>
    <property type="match status" value="1"/>
</dbReference>
<feature type="region of interest" description="Disordered" evidence="1">
    <location>
        <begin position="103"/>
        <end position="126"/>
    </location>
</feature>
<accession>A0ABW6M782</accession>